<keyword evidence="2" id="KW-0812">Transmembrane</keyword>
<feature type="region of interest" description="Disordered" evidence="1">
    <location>
        <begin position="74"/>
        <end position="120"/>
    </location>
</feature>
<keyword evidence="2" id="KW-0472">Membrane</keyword>
<reference evidence="3 4" key="1">
    <citation type="journal article" date="2019" name="Sci. Rep.">
        <title>Orb-weaving spider Araneus ventricosus genome elucidates the spidroin gene catalogue.</title>
        <authorList>
            <person name="Kono N."/>
            <person name="Nakamura H."/>
            <person name="Ohtoshi R."/>
            <person name="Moran D.A.P."/>
            <person name="Shinohara A."/>
            <person name="Yoshida Y."/>
            <person name="Fujiwara M."/>
            <person name="Mori M."/>
            <person name="Tomita M."/>
            <person name="Arakawa K."/>
        </authorList>
    </citation>
    <scope>NUCLEOTIDE SEQUENCE [LARGE SCALE GENOMIC DNA]</scope>
</reference>
<dbReference type="EMBL" id="BGPR01022082">
    <property type="protein sequence ID" value="GBN88018.1"/>
    <property type="molecule type" value="Genomic_DNA"/>
</dbReference>
<accession>A0A4Y2SID7</accession>
<feature type="transmembrane region" description="Helical" evidence="2">
    <location>
        <begin position="20"/>
        <end position="42"/>
    </location>
</feature>
<dbReference type="AlphaFoldDB" id="A0A4Y2SID7"/>
<organism evidence="3 4">
    <name type="scientific">Araneus ventricosus</name>
    <name type="common">Orbweaver spider</name>
    <name type="synonym">Epeira ventricosa</name>
    <dbReference type="NCBI Taxonomy" id="182803"/>
    <lineage>
        <taxon>Eukaryota</taxon>
        <taxon>Metazoa</taxon>
        <taxon>Ecdysozoa</taxon>
        <taxon>Arthropoda</taxon>
        <taxon>Chelicerata</taxon>
        <taxon>Arachnida</taxon>
        <taxon>Araneae</taxon>
        <taxon>Araneomorphae</taxon>
        <taxon>Entelegynae</taxon>
        <taxon>Araneoidea</taxon>
        <taxon>Araneidae</taxon>
        <taxon>Araneus</taxon>
    </lineage>
</organism>
<comment type="caution">
    <text evidence="3">The sequence shown here is derived from an EMBL/GenBank/DDBJ whole genome shotgun (WGS) entry which is preliminary data.</text>
</comment>
<proteinExistence type="predicted"/>
<evidence type="ECO:0000313" key="4">
    <source>
        <dbReference type="Proteomes" id="UP000499080"/>
    </source>
</evidence>
<sequence length="120" mass="13096">RGSGSFAGGTMMSQFGARLAFRVMGLASGAMLIVYGVIYYAWLRKKEREYRKHVAAEAAELELHAHNALPNNIAEAGNCASSGPHTPEQTLVDGHLANNSNHRNKTDEDLRNAENNQNKS</sequence>
<protein>
    <submittedName>
        <fullName evidence="3">Uncharacterized protein</fullName>
    </submittedName>
</protein>
<name>A0A4Y2SID7_ARAVE</name>
<dbReference type="OrthoDB" id="10056177at2759"/>
<evidence type="ECO:0000256" key="1">
    <source>
        <dbReference type="SAM" id="MobiDB-lite"/>
    </source>
</evidence>
<feature type="non-terminal residue" evidence="3">
    <location>
        <position position="1"/>
    </location>
</feature>
<dbReference type="Proteomes" id="UP000499080">
    <property type="component" value="Unassembled WGS sequence"/>
</dbReference>
<evidence type="ECO:0000256" key="2">
    <source>
        <dbReference type="SAM" id="Phobius"/>
    </source>
</evidence>
<gene>
    <name evidence="3" type="ORF">AVEN_274990_1</name>
</gene>
<keyword evidence="2" id="KW-1133">Transmembrane helix</keyword>
<keyword evidence="4" id="KW-1185">Reference proteome</keyword>
<feature type="compositionally biased region" description="Polar residues" evidence="1">
    <location>
        <begin position="79"/>
        <end position="89"/>
    </location>
</feature>
<evidence type="ECO:0000313" key="3">
    <source>
        <dbReference type="EMBL" id="GBN88018.1"/>
    </source>
</evidence>